<keyword evidence="2 5" id="KW-0378">Hydrolase</keyword>
<proteinExistence type="inferred from homology"/>
<dbReference type="InterPro" id="IPR000073">
    <property type="entry name" value="AB_hydrolase_1"/>
</dbReference>
<dbReference type="AlphaFoldDB" id="A0A2P6M7H4"/>
<dbReference type="EMBL" id="PVLF01000015">
    <property type="protein sequence ID" value="PRH81937.1"/>
    <property type="molecule type" value="Genomic_DNA"/>
</dbReference>
<sequence>MGDTMKPLFLMLAAGLLAAPGAEARRIGQLEFTPCELAQPGTGATLRLECATLEVPEDPTRPEGRRLKLKVGLAPARAAEPAPDPVVFFAGGPGQSATESWAGVDAGFSRIRAKRHVVFVDQRGTGDGHRLACALPDPQGGAMPDSAQLRQMASDCLASLDADVAQYTTSVAVKDIEALRLALGAPTLNLYGGSYGTRVAQEYARQYPQAVRSIILDGVVPPGLALGSEHGINLEAALKAILGRCSGDDACRAAFGDPYRTLYGLRDRVRATPQTVAARDPRTWAPRELRLDEAAVVSIARLFAYAPETAALMPLLLHEAASGRPEALVAQAALVYDSLSAQINHGMQLSVTCAEDAPRLSRREQDEALILGNAITGVLLDQCEVWPKGPVSPGFHEPLRTDTPTLLLSGELDPVTPPRYAEQVLADLGKAAHLVGKGQGHILLNRGCTPRLAAEFIDKLDPEGLDAGCLDVLGPTPFFLDHNGATP</sequence>
<dbReference type="PANTHER" id="PTHR43798:SF27">
    <property type="entry name" value="HYDROLASE ALPHA_BETA HYDROLASE FOLD FAMILY"/>
    <property type="match status" value="1"/>
</dbReference>
<dbReference type="Proteomes" id="UP000241736">
    <property type="component" value="Unassembled WGS sequence"/>
</dbReference>
<dbReference type="Gene3D" id="3.40.50.1820">
    <property type="entry name" value="alpha/beta hydrolase"/>
    <property type="match status" value="1"/>
</dbReference>
<reference evidence="5 6" key="1">
    <citation type="submission" date="2018-03" db="EMBL/GenBank/DDBJ databases">
        <title>Arenimonas caeni sp. nov., isolated from activated sludge.</title>
        <authorList>
            <person name="Liu H."/>
        </authorList>
    </citation>
    <scope>NUCLEOTIDE SEQUENCE [LARGE SCALE GENOMIC DNA]</scope>
    <source>
        <strain evidence="6">z29</strain>
    </source>
</reference>
<evidence type="ECO:0000259" key="4">
    <source>
        <dbReference type="Pfam" id="PF08386"/>
    </source>
</evidence>
<comment type="caution">
    <text evidence="5">The sequence shown here is derived from an EMBL/GenBank/DDBJ whole genome shotgun (WGS) entry which is preliminary data.</text>
</comment>
<dbReference type="InterPro" id="IPR002410">
    <property type="entry name" value="Peptidase_S33"/>
</dbReference>
<dbReference type="InterPro" id="IPR050266">
    <property type="entry name" value="AB_hydrolase_sf"/>
</dbReference>
<feature type="domain" description="AB hydrolase-1" evidence="3">
    <location>
        <begin position="85"/>
        <end position="222"/>
    </location>
</feature>
<dbReference type="PRINTS" id="PR00793">
    <property type="entry name" value="PROAMNOPTASE"/>
</dbReference>
<dbReference type="GO" id="GO:0016020">
    <property type="term" value="C:membrane"/>
    <property type="evidence" value="ECO:0007669"/>
    <property type="project" value="TreeGrafter"/>
</dbReference>
<dbReference type="OrthoDB" id="4510475at2"/>
<protein>
    <submittedName>
        <fullName evidence="5">Alpha/beta hydrolase</fullName>
    </submittedName>
</protein>
<name>A0A2P6M7H4_9GAMM</name>
<evidence type="ECO:0000313" key="6">
    <source>
        <dbReference type="Proteomes" id="UP000241736"/>
    </source>
</evidence>
<dbReference type="GO" id="GO:0006508">
    <property type="term" value="P:proteolysis"/>
    <property type="evidence" value="ECO:0007669"/>
    <property type="project" value="InterPro"/>
</dbReference>
<evidence type="ECO:0000256" key="2">
    <source>
        <dbReference type="ARBA" id="ARBA00022801"/>
    </source>
</evidence>
<accession>A0A2P6M7H4</accession>
<feature type="domain" description="Peptidase S33 tripeptidyl aminopeptidase-like C-terminal" evidence="4">
    <location>
        <begin position="381"/>
        <end position="460"/>
    </location>
</feature>
<organism evidence="5 6">
    <name type="scientific">Arenimonas caeni</name>
    <dbReference type="NCBI Taxonomy" id="2058085"/>
    <lineage>
        <taxon>Bacteria</taxon>
        <taxon>Pseudomonadati</taxon>
        <taxon>Pseudomonadota</taxon>
        <taxon>Gammaproteobacteria</taxon>
        <taxon>Lysobacterales</taxon>
        <taxon>Lysobacteraceae</taxon>
        <taxon>Arenimonas</taxon>
    </lineage>
</organism>
<dbReference type="Pfam" id="PF00561">
    <property type="entry name" value="Abhydrolase_1"/>
    <property type="match status" value="1"/>
</dbReference>
<evidence type="ECO:0000313" key="5">
    <source>
        <dbReference type="EMBL" id="PRH81937.1"/>
    </source>
</evidence>
<dbReference type="SUPFAM" id="SSF53474">
    <property type="entry name" value="alpha/beta-Hydrolases"/>
    <property type="match status" value="1"/>
</dbReference>
<evidence type="ECO:0000259" key="3">
    <source>
        <dbReference type="Pfam" id="PF00561"/>
    </source>
</evidence>
<dbReference type="GO" id="GO:0008233">
    <property type="term" value="F:peptidase activity"/>
    <property type="evidence" value="ECO:0007669"/>
    <property type="project" value="InterPro"/>
</dbReference>
<dbReference type="InterPro" id="IPR029058">
    <property type="entry name" value="AB_hydrolase_fold"/>
</dbReference>
<evidence type="ECO:0000256" key="1">
    <source>
        <dbReference type="ARBA" id="ARBA00010088"/>
    </source>
</evidence>
<comment type="similarity">
    <text evidence="1">Belongs to the peptidase S33 family.</text>
</comment>
<keyword evidence="6" id="KW-1185">Reference proteome</keyword>
<gene>
    <name evidence="5" type="ORF">C6N40_10120</name>
</gene>
<dbReference type="InterPro" id="IPR013595">
    <property type="entry name" value="Pept_S33_TAP-like_C"/>
</dbReference>
<dbReference type="PANTHER" id="PTHR43798">
    <property type="entry name" value="MONOACYLGLYCEROL LIPASE"/>
    <property type="match status" value="1"/>
</dbReference>
<dbReference type="Pfam" id="PF08386">
    <property type="entry name" value="Abhydrolase_4"/>
    <property type="match status" value="1"/>
</dbReference>